<comment type="caution">
    <text evidence="1">The sequence shown here is derived from an EMBL/GenBank/DDBJ whole genome shotgun (WGS) entry which is preliminary data.</text>
</comment>
<dbReference type="AlphaFoldDB" id="A0A2S7WP07"/>
<dbReference type="RefSeq" id="WP_105015946.1">
    <property type="nucleotide sequence ID" value="NZ_MSCN01000001.1"/>
</dbReference>
<keyword evidence="2" id="KW-1185">Reference proteome</keyword>
<dbReference type="OrthoDB" id="1313812at2"/>
<name>A0A2S7WP07_9FLAO</name>
<accession>A0A2S7WP07</accession>
<reference evidence="1 2" key="1">
    <citation type="submission" date="2016-12" db="EMBL/GenBank/DDBJ databases">
        <title>Trade-off between light-utilization and light-protection in marine flavobacteria.</title>
        <authorList>
            <person name="Kumagai Y."/>
            <person name="Yoshizawa S."/>
            <person name="Kogure K."/>
            <person name="Iwasaki W."/>
        </authorList>
    </citation>
    <scope>NUCLEOTIDE SEQUENCE [LARGE SCALE GENOMIC DNA]</scope>
    <source>
        <strain evidence="1 2">NBRC 108759</strain>
    </source>
</reference>
<dbReference type="Proteomes" id="UP000238882">
    <property type="component" value="Unassembled WGS sequence"/>
</dbReference>
<proteinExistence type="predicted"/>
<evidence type="ECO:0000313" key="2">
    <source>
        <dbReference type="Proteomes" id="UP000238882"/>
    </source>
</evidence>
<gene>
    <name evidence="1" type="ORF">BTO18_09235</name>
</gene>
<dbReference type="PROSITE" id="PS51257">
    <property type="entry name" value="PROKAR_LIPOPROTEIN"/>
    <property type="match status" value="1"/>
</dbReference>
<evidence type="ECO:0000313" key="1">
    <source>
        <dbReference type="EMBL" id="PQJ79345.1"/>
    </source>
</evidence>
<protein>
    <recommendedName>
        <fullName evidence="3">Lipoprotein</fullName>
    </recommendedName>
</protein>
<organism evidence="1 2">
    <name type="scientific">Polaribacter porphyrae</name>
    <dbReference type="NCBI Taxonomy" id="1137780"/>
    <lineage>
        <taxon>Bacteria</taxon>
        <taxon>Pseudomonadati</taxon>
        <taxon>Bacteroidota</taxon>
        <taxon>Flavobacteriia</taxon>
        <taxon>Flavobacteriales</taxon>
        <taxon>Flavobacteriaceae</taxon>
    </lineage>
</organism>
<evidence type="ECO:0008006" key="3">
    <source>
        <dbReference type="Google" id="ProtNLM"/>
    </source>
</evidence>
<dbReference type="EMBL" id="MSCN01000001">
    <property type="protein sequence ID" value="PQJ79345.1"/>
    <property type="molecule type" value="Genomic_DNA"/>
</dbReference>
<sequence>MKIKFYILLIVCISVLFSCLKKVDETPDNSSKIQLMWNKSYESDSMEKASIGLHWCYSIIGAKVLNSVVLPSKNSVFTININEIGLDDNALEKIKILHTKIKTTEEYKLKNSIDLGRYVSLLIGSSEHYYAITNVPKKLDEILSNYTLNESKGYVNNSSVSLKHRIIKFSNQKDTKQLFLSEEIDPKNNTIVEYETIEIMENGQLKFGVFDADKNRINAANNKHTKAGKPAKCMWCHESNINQLFTQQKDFPEFLTHLQLNDTLIKFNNRLKKQQNLLTKGVKFSNKQEHTMLELAYITFMEPSALRLSNEWNISEAEVKNMLSSLPTHQHNEFPFLGVLYDRKDVEKFAPYKSLEVSSSIREASEIEVNYID</sequence>